<protein>
    <submittedName>
        <fullName evidence="1">Uncharacterized protein</fullName>
    </submittedName>
</protein>
<dbReference type="EMBL" id="KQ964956">
    <property type="protein sequence ID" value="KXN65177.1"/>
    <property type="molecule type" value="Genomic_DNA"/>
</dbReference>
<evidence type="ECO:0000313" key="1">
    <source>
        <dbReference type="EMBL" id="KXN65177.1"/>
    </source>
</evidence>
<dbReference type="AlphaFoldDB" id="A0A137NQY4"/>
<keyword evidence="2" id="KW-1185">Reference proteome</keyword>
<sequence length="110" mass="12814">MIRPNLSKSILTKSRVCVLCPLATRSSSITPTIHVNLLDMDQNNMYILFHEQPPIARINGTLLNSTQLETKDTRFNYETGSVCTTRGIWRPIRYGDWERRGKVYTYYPKF</sequence>
<gene>
    <name evidence="1" type="ORF">CONCODRAFT_13331</name>
</gene>
<proteinExistence type="predicted"/>
<reference evidence="1 2" key="1">
    <citation type="journal article" date="2015" name="Genome Biol. Evol.">
        <title>Phylogenomic analyses indicate that early fungi evolved digesting cell walls of algal ancestors of land plants.</title>
        <authorList>
            <person name="Chang Y."/>
            <person name="Wang S."/>
            <person name="Sekimoto S."/>
            <person name="Aerts A.L."/>
            <person name="Choi C."/>
            <person name="Clum A."/>
            <person name="LaButti K.M."/>
            <person name="Lindquist E.A."/>
            <person name="Yee Ngan C."/>
            <person name="Ohm R.A."/>
            <person name="Salamov A.A."/>
            <person name="Grigoriev I.V."/>
            <person name="Spatafora J.W."/>
            <person name="Berbee M.L."/>
        </authorList>
    </citation>
    <scope>NUCLEOTIDE SEQUENCE [LARGE SCALE GENOMIC DNA]</scope>
    <source>
        <strain evidence="1 2">NRRL 28638</strain>
    </source>
</reference>
<organism evidence="1 2">
    <name type="scientific">Conidiobolus coronatus (strain ATCC 28846 / CBS 209.66 / NRRL 28638)</name>
    <name type="common">Delacroixia coronata</name>
    <dbReference type="NCBI Taxonomy" id="796925"/>
    <lineage>
        <taxon>Eukaryota</taxon>
        <taxon>Fungi</taxon>
        <taxon>Fungi incertae sedis</taxon>
        <taxon>Zoopagomycota</taxon>
        <taxon>Entomophthoromycotina</taxon>
        <taxon>Entomophthoromycetes</taxon>
        <taxon>Entomophthorales</taxon>
        <taxon>Ancylistaceae</taxon>
        <taxon>Conidiobolus</taxon>
    </lineage>
</organism>
<evidence type="ECO:0000313" key="2">
    <source>
        <dbReference type="Proteomes" id="UP000070444"/>
    </source>
</evidence>
<accession>A0A137NQY4</accession>
<dbReference type="Proteomes" id="UP000070444">
    <property type="component" value="Unassembled WGS sequence"/>
</dbReference>
<name>A0A137NQY4_CONC2</name>